<evidence type="ECO:0000313" key="3">
    <source>
        <dbReference type="Proteomes" id="UP000244925"/>
    </source>
</evidence>
<sequence>MKSINKTIKDNRIKTHQAVCGWLKPRMNAVGTRWRIAARIRLANSWATKNPKKTFGYVVGTLLMVLLVDVAFTGARAEMNNPELARIANVEPIFNGFRTIQANKEAHRKTILELTSQGQSIRQELDSMIRIPVKSHADSIGIIKRYNSLENIAKSLKQNDTND</sequence>
<gene>
    <name evidence="2" type="ORF">C5O25_08600</name>
</gene>
<protein>
    <submittedName>
        <fullName evidence="2">Uncharacterized protein</fullName>
    </submittedName>
</protein>
<reference evidence="3" key="1">
    <citation type="submission" date="2018-02" db="EMBL/GenBank/DDBJ databases">
        <authorList>
            <person name="Clavel T."/>
            <person name="Strowig T."/>
        </authorList>
    </citation>
    <scope>NUCLEOTIDE SEQUENCE [LARGE SCALE GENOMIC DNA]</scope>
    <source>
        <strain evidence="3">DSM 100764</strain>
    </source>
</reference>
<name>A0A2V1IR87_9BACT</name>
<feature type="transmembrane region" description="Helical" evidence="1">
    <location>
        <begin position="54"/>
        <end position="72"/>
    </location>
</feature>
<dbReference type="RefSeq" id="WP_107036331.1">
    <property type="nucleotide sequence ID" value="NZ_CARBNI010000017.1"/>
</dbReference>
<organism evidence="2 3">
    <name type="scientific">Paramuribaculum intestinale</name>
    <dbReference type="NCBI Taxonomy" id="2094151"/>
    <lineage>
        <taxon>Bacteria</taxon>
        <taxon>Pseudomonadati</taxon>
        <taxon>Bacteroidota</taxon>
        <taxon>Bacteroidia</taxon>
        <taxon>Bacteroidales</taxon>
        <taxon>Muribaculaceae</taxon>
        <taxon>Paramuribaculum</taxon>
    </lineage>
</organism>
<keyword evidence="1" id="KW-0472">Membrane</keyword>
<dbReference type="Proteomes" id="UP000244925">
    <property type="component" value="Unassembled WGS sequence"/>
</dbReference>
<evidence type="ECO:0000256" key="1">
    <source>
        <dbReference type="SAM" id="Phobius"/>
    </source>
</evidence>
<keyword evidence="3" id="KW-1185">Reference proteome</keyword>
<evidence type="ECO:0000313" key="2">
    <source>
        <dbReference type="EMBL" id="PWB06946.1"/>
    </source>
</evidence>
<comment type="caution">
    <text evidence="2">The sequence shown here is derived from an EMBL/GenBank/DDBJ whole genome shotgun (WGS) entry which is preliminary data.</text>
</comment>
<proteinExistence type="predicted"/>
<dbReference type="GeneID" id="93423533"/>
<keyword evidence="1" id="KW-0812">Transmembrane</keyword>
<dbReference type="EMBL" id="PUBV01000017">
    <property type="protein sequence ID" value="PWB06946.1"/>
    <property type="molecule type" value="Genomic_DNA"/>
</dbReference>
<keyword evidence="1" id="KW-1133">Transmembrane helix</keyword>
<accession>A0A2V1IR87</accession>
<dbReference type="AlphaFoldDB" id="A0A2V1IR87"/>